<keyword evidence="5" id="KW-0571">Peptide transport</keyword>
<dbReference type="InterPro" id="IPR004813">
    <property type="entry name" value="OPT"/>
</dbReference>
<dbReference type="InterPro" id="IPR004648">
    <property type="entry name" value="Oligpept_transpt"/>
</dbReference>
<feature type="transmembrane region" description="Helical" evidence="9">
    <location>
        <begin position="45"/>
        <end position="64"/>
    </location>
</feature>
<comment type="subcellular location">
    <subcellularLocation>
        <location evidence="1">Membrane</location>
        <topology evidence="1">Multi-pass membrane protein</topology>
    </subcellularLocation>
</comment>
<evidence type="ECO:0000313" key="11">
    <source>
        <dbReference type="Proteomes" id="UP001180020"/>
    </source>
</evidence>
<evidence type="ECO:0000256" key="2">
    <source>
        <dbReference type="ARBA" id="ARBA00005484"/>
    </source>
</evidence>
<reference evidence="10" key="2">
    <citation type="submission" date="2023-06" db="EMBL/GenBank/DDBJ databases">
        <authorList>
            <person name="Ma L."/>
            <person name="Liu K.-W."/>
            <person name="Li Z."/>
            <person name="Hsiao Y.-Y."/>
            <person name="Qi Y."/>
            <person name="Fu T."/>
            <person name="Tang G."/>
            <person name="Zhang D."/>
            <person name="Sun W.-H."/>
            <person name="Liu D.-K."/>
            <person name="Li Y."/>
            <person name="Chen G.-Z."/>
            <person name="Liu X.-D."/>
            <person name="Liao X.-Y."/>
            <person name="Jiang Y.-T."/>
            <person name="Yu X."/>
            <person name="Hao Y."/>
            <person name="Huang J."/>
            <person name="Zhao X.-W."/>
            <person name="Ke S."/>
            <person name="Chen Y.-Y."/>
            <person name="Wu W.-L."/>
            <person name="Hsu J.-L."/>
            <person name="Lin Y.-F."/>
            <person name="Huang M.-D."/>
            <person name="Li C.-Y."/>
            <person name="Huang L."/>
            <person name="Wang Z.-W."/>
            <person name="Zhao X."/>
            <person name="Zhong W.-Y."/>
            <person name="Peng D.-H."/>
            <person name="Ahmad S."/>
            <person name="Lan S."/>
            <person name="Zhang J.-S."/>
            <person name="Tsai W.-C."/>
            <person name="Van De Peer Y."/>
            <person name="Liu Z.-J."/>
        </authorList>
    </citation>
    <scope>NUCLEOTIDE SEQUENCE</scope>
    <source>
        <strain evidence="10">CP</strain>
        <tissue evidence="10">Leaves</tissue>
    </source>
</reference>
<evidence type="ECO:0000256" key="6">
    <source>
        <dbReference type="ARBA" id="ARBA00022927"/>
    </source>
</evidence>
<dbReference type="EMBL" id="JAUJYO010000017">
    <property type="protein sequence ID" value="KAK1291129.1"/>
    <property type="molecule type" value="Genomic_DNA"/>
</dbReference>
<feature type="transmembrane region" description="Helical" evidence="9">
    <location>
        <begin position="249"/>
        <end position="267"/>
    </location>
</feature>
<evidence type="ECO:0000256" key="4">
    <source>
        <dbReference type="ARBA" id="ARBA00022692"/>
    </source>
</evidence>
<dbReference type="Proteomes" id="UP001180020">
    <property type="component" value="Unassembled WGS sequence"/>
</dbReference>
<reference evidence="10" key="1">
    <citation type="journal article" date="2023" name="Nat. Commun.">
        <title>Diploid and tetraploid genomes of Acorus and the evolution of monocots.</title>
        <authorList>
            <person name="Ma L."/>
            <person name="Liu K.W."/>
            <person name="Li Z."/>
            <person name="Hsiao Y.Y."/>
            <person name="Qi Y."/>
            <person name="Fu T."/>
            <person name="Tang G.D."/>
            <person name="Zhang D."/>
            <person name="Sun W.H."/>
            <person name="Liu D.K."/>
            <person name="Li Y."/>
            <person name="Chen G.Z."/>
            <person name="Liu X.D."/>
            <person name="Liao X.Y."/>
            <person name="Jiang Y.T."/>
            <person name="Yu X."/>
            <person name="Hao Y."/>
            <person name="Huang J."/>
            <person name="Zhao X.W."/>
            <person name="Ke S."/>
            <person name="Chen Y.Y."/>
            <person name="Wu W.L."/>
            <person name="Hsu J.L."/>
            <person name="Lin Y.F."/>
            <person name="Huang M.D."/>
            <person name="Li C.Y."/>
            <person name="Huang L."/>
            <person name="Wang Z.W."/>
            <person name="Zhao X."/>
            <person name="Zhong W.Y."/>
            <person name="Peng D.H."/>
            <person name="Ahmad S."/>
            <person name="Lan S."/>
            <person name="Zhang J.S."/>
            <person name="Tsai W.C."/>
            <person name="Van de Peer Y."/>
            <person name="Liu Z.J."/>
        </authorList>
    </citation>
    <scope>NUCLEOTIDE SEQUENCE</scope>
    <source>
        <strain evidence="10">CP</strain>
    </source>
</reference>
<organism evidence="10 11">
    <name type="scientific">Acorus calamus</name>
    <name type="common">Sweet flag</name>
    <dbReference type="NCBI Taxonomy" id="4465"/>
    <lineage>
        <taxon>Eukaryota</taxon>
        <taxon>Viridiplantae</taxon>
        <taxon>Streptophyta</taxon>
        <taxon>Embryophyta</taxon>
        <taxon>Tracheophyta</taxon>
        <taxon>Spermatophyta</taxon>
        <taxon>Magnoliopsida</taxon>
        <taxon>Liliopsida</taxon>
        <taxon>Acoraceae</taxon>
        <taxon>Acorus</taxon>
    </lineage>
</organism>
<keyword evidence="4 9" id="KW-0812">Transmembrane</keyword>
<keyword evidence="11" id="KW-1185">Reference proteome</keyword>
<dbReference type="PANTHER" id="PTHR22601">
    <property type="entry name" value="ISP4 LIKE PROTEIN"/>
    <property type="match status" value="1"/>
</dbReference>
<keyword evidence="6" id="KW-0653">Protein transport</keyword>
<evidence type="ECO:0000313" key="10">
    <source>
        <dbReference type="EMBL" id="KAK1291129.1"/>
    </source>
</evidence>
<evidence type="ECO:0000256" key="7">
    <source>
        <dbReference type="ARBA" id="ARBA00022989"/>
    </source>
</evidence>
<comment type="similarity">
    <text evidence="2">Belongs to the oligopeptide OPT transporter (TC 2.A.67.1) family.</text>
</comment>
<dbReference type="Pfam" id="PF03169">
    <property type="entry name" value="OPT"/>
    <property type="match status" value="3"/>
</dbReference>
<evidence type="ECO:0000256" key="1">
    <source>
        <dbReference type="ARBA" id="ARBA00004141"/>
    </source>
</evidence>
<evidence type="ECO:0000256" key="9">
    <source>
        <dbReference type="SAM" id="Phobius"/>
    </source>
</evidence>
<gene>
    <name evidence="10" type="primary">OPT5</name>
    <name evidence="10" type="ORF">QJS10_CPB17g00447</name>
</gene>
<evidence type="ECO:0000256" key="8">
    <source>
        <dbReference type="ARBA" id="ARBA00023136"/>
    </source>
</evidence>
<feature type="transmembrane region" description="Helical" evidence="9">
    <location>
        <begin position="274"/>
        <end position="292"/>
    </location>
</feature>
<dbReference type="AlphaFoldDB" id="A0AAV9CQV7"/>
<name>A0AAV9CQV7_ACOCL</name>
<dbReference type="GO" id="GO:0035673">
    <property type="term" value="F:oligopeptide transmembrane transporter activity"/>
    <property type="evidence" value="ECO:0007669"/>
    <property type="project" value="InterPro"/>
</dbReference>
<dbReference type="GO" id="GO:0016020">
    <property type="term" value="C:membrane"/>
    <property type="evidence" value="ECO:0007669"/>
    <property type="project" value="UniProtKB-SubCell"/>
</dbReference>
<keyword evidence="3" id="KW-0813">Transport</keyword>
<dbReference type="GO" id="GO:0015031">
    <property type="term" value="P:protein transport"/>
    <property type="evidence" value="ECO:0007669"/>
    <property type="project" value="UniProtKB-KW"/>
</dbReference>
<evidence type="ECO:0000256" key="5">
    <source>
        <dbReference type="ARBA" id="ARBA00022856"/>
    </source>
</evidence>
<feature type="transmembrane region" description="Helical" evidence="9">
    <location>
        <begin position="298"/>
        <end position="315"/>
    </location>
</feature>
<accession>A0AAV9CQV7</accession>
<comment type="caution">
    <text evidence="10">The sequence shown here is derived from an EMBL/GenBank/DDBJ whole genome shotgun (WGS) entry which is preliminary data.</text>
</comment>
<proteinExistence type="inferred from homology"/>
<keyword evidence="8 9" id="KW-0472">Membrane</keyword>
<protein>
    <submittedName>
        <fullName evidence="10">Oligopeptide transporter 5</fullName>
    </submittedName>
</protein>
<sequence>MAAPTQREECPAMADEIEESPIEEVRLTIPNTDDPTLPTLTFRTWVLGISSCVFLAFVSQILAFRQTLLIISPICLQLLVLPFAKLMAKTLPTKPIRIPFTKWKFSMNPGPFNMKEHALIYTLTSSGYSYPGALSIITQMKLAPLSAFLDITSGYLYSGKPLANMMFSTYGDVALTQANLFINDFKLCHYMKIPPRSMFLVQNICEPDKLPKGSNWTCPDARSYYMNNIIWGLVGPSRVFFPSGLYSKLFLFFIVGAISPVPIWVLARSFPHKKWIELVNIPIIFVGAATMMPPIMPMNYWSWFFVGIIFNYFVFKRYKGWWAKYNYVMSNALDAGSAFMALLVTGTLQSFNVYGVSWWGLDVNDHCPLATCPTAPGVVVDVKRLGAANGGCDRDTGRPITGLSHPTVDVNRIRSSDAMDP</sequence>
<evidence type="ECO:0000256" key="3">
    <source>
        <dbReference type="ARBA" id="ARBA00022448"/>
    </source>
</evidence>
<keyword evidence="7 9" id="KW-1133">Transmembrane helix</keyword>